<dbReference type="EMBL" id="DS231948">
    <property type="protein sequence ID" value="EDS28469.1"/>
    <property type="molecule type" value="Genomic_DNA"/>
</dbReference>
<reference evidence="11" key="2">
    <citation type="submission" date="2021-02" db="UniProtKB">
        <authorList>
            <consortium name="EnsemblMetazoa"/>
        </authorList>
    </citation>
    <scope>IDENTIFICATION</scope>
    <source>
        <strain evidence="11">JHB</strain>
    </source>
</reference>
<keyword evidence="2" id="KW-1003">Cell membrane</keyword>
<proteinExistence type="predicted"/>
<keyword evidence="3 8" id="KW-0812">Transmembrane</keyword>
<dbReference type="InterPro" id="IPR052192">
    <property type="entry name" value="Insect_Ionotropic_Sensory_Rcpt"/>
</dbReference>
<evidence type="ECO:0000313" key="10">
    <source>
        <dbReference type="EMBL" id="EDS28469.1"/>
    </source>
</evidence>
<evidence type="ECO:0000256" key="7">
    <source>
        <dbReference type="ARBA" id="ARBA00023180"/>
    </source>
</evidence>
<dbReference type="AlphaFoldDB" id="B0WIG3"/>
<dbReference type="GO" id="GO:0005886">
    <property type="term" value="C:plasma membrane"/>
    <property type="evidence" value="ECO:0007669"/>
    <property type="project" value="UniProtKB-SubCell"/>
</dbReference>
<evidence type="ECO:0000256" key="5">
    <source>
        <dbReference type="ARBA" id="ARBA00023136"/>
    </source>
</evidence>
<dbReference type="KEGG" id="cqu:CpipJ_CPIJ006649"/>
<evidence type="ECO:0000256" key="1">
    <source>
        <dbReference type="ARBA" id="ARBA00004651"/>
    </source>
</evidence>
<feature type="signal peptide" evidence="9">
    <location>
        <begin position="1"/>
        <end position="21"/>
    </location>
</feature>
<feature type="chain" id="PRO_5014566745" description="Ionotropic glutamate receptor L-glutamate and glycine-binding domain-containing protein" evidence="9">
    <location>
        <begin position="22"/>
        <end position="575"/>
    </location>
</feature>
<reference evidence="10" key="1">
    <citation type="submission" date="2007-03" db="EMBL/GenBank/DDBJ databases">
        <title>Annotation of Culex pipiens quinquefasciatus.</title>
        <authorList>
            <consortium name="The Broad Institute Genome Sequencing Platform"/>
            <person name="Atkinson P.W."/>
            <person name="Hemingway J."/>
            <person name="Christensen B.M."/>
            <person name="Higgs S."/>
            <person name="Kodira C."/>
            <person name="Hannick L."/>
            <person name="Megy K."/>
            <person name="O'Leary S."/>
            <person name="Pearson M."/>
            <person name="Haas B.J."/>
            <person name="Mauceli E."/>
            <person name="Wortman J.R."/>
            <person name="Lee N.H."/>
            <person name="Guigo R."/>
            <person name="Stanke M."/>
            <person name="Alvarado L."/>
            <person name="Amedeo P."/>
            <person name="Antoine C.H."/>
            <person name="Arensburger P."/>
            <person name="Bidwell S.L."/>
            <person name="Crawford M."/>
            <person name="Camaro F."/>
            <person name="Devon K."/>
            <person name="Engels R."/>
            <person name="Hammond M."/>
            <person name="Howarth C."/>
            <person name="Koehrsen M."/>
            <person name="Lawson D."/>
            <person name="Montgomery P."/>
            <person name="Nene V."/>
            <person name="Nusbaum C."/>
            <person name="Puiu D."/>
            <person name="Romero-Severson J."/>
            <person name="Severson D.W."/>
            <person name="Shumway M."/>
            <person name="Sisk P."/>
            <person name="Stolte C."/>
            <person name="Zeng Q."/>
            <person name="Eisenstadt E."/>
            <person name="Fraser-Liggett C."/>
            <person name="Strausberg R."/>
            <person name="Galagan J."/>
            <person name="Birren B."/>
            <person name="Collins F.H."/>
        </authorList>
    </citation>
    <scope>NUCLEOTIDE SEQUENCE [LARGE SCALE GENOMIC DNA]</scope>
    <source>
        <strain evidence="10">JHB</strain>
    </source>
</reference>
<accession>B0WIG3</accession>
<keyword evidence="6" id="KW-0675">Receptor</keyword>
<comment type="subcellular location">
    <subcellularLocation>
        <location evidence="1">Cell membrane</location>
        <topology evidence="1">Multi-pass membrane protein</topology>
    </subcellularLocation>
</comment>
<evidence type="ECO:0000256" key="8">
    <source>
        <dbReference type="SAM" id="Phobius"/>
    </source>
</evidence>
<dbReference type="HOGENOM" id="CLU_034234_0_0_1"/>
<feature type="transmembrane region" description="Helical" evidence="8">
    <location>
        <begin position="512"/>
        <end position="531"/>
    </location>
</feature>
<dbReference type="EnsemblMetazoa" id="CPIJ006649-RA">
    <property type="protein sequence ID" value="CPIJ006649-PA"/>
    <property type="gene ID" value="CPIJ006649"/>
</dbReference>
<protein>
    <recommendedName>
        <fullName evidence="13">Ionotropic glutamate receptor L-glutamate and glycine-binding domain-containing protein</fullName>
    </recommendedName>
</protein>
<evidence type="ECO:0000256" key="4">
    <source>
        <dbReference type="ARBA" id="ARBA00022989"/>
    </source>
</evidence>
<dbReference type="InParanoid" id="B0WIG3"/>
<keyword evidence="5 8" id="KW-0472">Membrane</keyword>
<evidence type="ECO:0008006" key="13">
    <source>
        <dbReference type="Google" id="ProtNLM"/>
    </source>
</evidence>
<organism>
    <name type="scientific">Culex quinquefasciatus</name>
    <name type="common">Southern house mosquito</name>
    <name type="synonym">Culex pungens</name>
    <dbReference type="NCBI Taxonomy" id="7176"/>
    <lineage>
        <taxon>Eukaryota</taxon>
        <taxon>Metazoa</taxon>
        <taxon>Ecdysozoa</taxon>
        <taxon>Arthropoda</taxon>
        <taxon>Hexapoda</taxon>
        <taxon>Insecta</taxon>
        <taxon>Pterygota</taxon>
        <taxon>Neoptera</taxon>
        <taxon>Endopterygota</taxon>
        <taxon>Diptera</taxon>
        <taxon>Nematocera</taxon>
        <taxon>Culicoidea</taxon>
        <taxon>Culicidae</taxon>
        <taxon>Culicinae</taxon>
        <taxon>Culicini</taxon>
        <taxon>Culex</taxon>
        <taxon>Culex</taxon>
    </lineage>
</organism>
<gene>
    <name evidence="11" type="primary">6038771</name>
    <name evidence="10" type="ORF">CpipJ_CPIJ006649</name>
</gene>
<dbReference type="PANTHER" id="PTHR42643">
    <property type="entry name" value="IONOTROPIC RECEPTOR 20A-RELATED"/>
    <property type="match status" value="1"/>
</dbReference>
<evidence type="ECO:0000256" key="9">
    <source>
        <dbReference type="SAM" id="SignalP"/>
    </source>
</evidence>
<dbReference type="PANTHER" id="PTHR42643:SF41">
    <property type="entry name" value="IONOTROPIC RECEPTOR 20A-RELATED"/>
    <property type="match status" value="1"/>
</dbReference>
<name>B0WIG3_CULQU</name>
<keyword evidence="4 8" id="KW-1133">Transmembrane helix</keyword>
<dbReference type="Proteomes" id="UP000002320">
    <property type="component" value="Unassembled WGS sequence"/>
</dbReference>
<evidence type="ECO:0000313" key="12">
    <source>
        <dbReference type="Proteomes" id="UP000002320"/>
    </source>
</evidence>
<keyword evidence="12" id="KW-1185">Reference proteome</keyword>
<keyword evidence="7" id="KW-0325">Glycoprotein</keyword>
<evidence type="ECO:0000256" key="6">
    <source>
        <dbReference type="ARBA" id="ARBA00023170"/>
    </source>
</evidence>
<feature type="transmembrane region" description="Helical" evidence="8">
    <location>
        <begin position="290"/>
        <end position="308"/>
    </location>
</feature>
<sequence length="575" mass="67682">MPVAFVKFVTLLAIVPNVVFCNKTEHFLNFWKITGRESESEICVVNTALNDHGWSDFIVLVLGKTAKPYLVQRLIASNDSEFALRVCSVIVSPIPEDDSEQVIEGLFSNKALNRFAWIVLVSTGDSSKYATVHRYRDFVRRYNILNSVLVIYGNFYRHDLLIDETVQVSEVDFKHTLQFNGWPFRVEDTKARNLSRRKKRILSGVYYVLLKEFSTFTNATVQWILSDRPAPKLKWFLDNRIDIHLHVPLIFHTRFEIMPEYQLQGVCLLVPEKVIGPYVHHLLKPFQTSLWLLILVVIVTLITLKIGFKRWFQEPLCLQILFGVSKKSFEASGIERALLLVLFWLMFILCECYSNRMISFMMNTRYQPHFQSFEEFNKINATTVIQDGVNVRKHHFHTINSHRLEYRKRINKLSINESYLTLCDWAQTFISSEQNMCPVEKRTLFYMLPDRVSTFLRSSMFLPTSIFTVRLRMIYYKIIEAGIWDHWMQQERKELKLPEQLQHLDLTFDDLISIWWILAWGAALGGSVLLLEVGIFQRRRILAWMIALKQRMLMVEVLVVSVKNFLLNYFQRICF</sequence>
<feature type="transmembrane region" description="Helical" evidence="8">
    <location>
        <begin position="337"/>
        <end position="358"/>
    </location>
</feature>
<evidence type="ECO:0000256" key="3">
    <source>
        <dbReference type="ARBA" id="ARBA00022692"/>
    </source>
</evidence>
<evidence type="ECO:0000313" key="11">
    <source>
        <dbReference type="EnsemblMetazoa" id="CPIJ006649-PA"/>
    </source>
</evidence>
<evidence type="ECO:0000256" key="2">
    <source>
        <dbReference type="ARBA" id="ARBA00022475"/>
    </source>
</evidence>
<dbReference type="VEuPathDB" id="VectorBase:CPIJ006649"/>
<keyword evidence="9" id="KW-0732">Signal</keyword>
<dbReference type="VEuPathDB" id="VectorBase:CQUJHB020256"/>